<dbReference type="EMBL" id="FOZV01000006">
    <property type="protein sequence ID" value="SFS81036.1"/>
    <property type="molecule type" value="Genomic_DNA"/>
</dbReference>
<evidence type="ECO:0000256" key="2">
    <source>
        <dbReference type="RuleBase" id="RU362080"/>
    </source>
</evidence>
<dbReference type="InterPro" id="IPR036165">
    <property type="entry name" value="YefM-like_sf"/>
</dbReference>
<dbReference type="Pfam" id="PF02604">
    <property type="entry name" value="PhdYeFM_antitox"/>
    <property type="match status" value="1"/>
</dbReference>
<dbReference type="NCBIfam" id="TIGR01552">
    <property type="entry name" value="phd_fam"/>
    <property type="match status" value="1"/>
</dbReference>
<sequence length="82" mass="9142">MANYGVAEAKNKFTHLLDRVEEGERVVITRHGKPVAELRPVQSLGWEERKARMLEISARAAQHPPIGITAVDLINLDRDGAE</sequence>
<proteinExistence type="inferred from homology"/>
<keyword evidence="4" id="KW-1185">Reference proteome</keyword>
<dbReference type="RefSeq" id="WP_092311836.1">
    <property type="nucleotide sequence ID" value="NZ_FOZV01000006.1"/>
</dbReference>
<gene>
    <name evidence="3" type="ORF">SAMN05192570_2724</name>
</gene>
<dbReference type="Proteomes" id="UP000198788">
    <property type="component" value="Unassembled WGS sequence"/>
</dbReference>
<protein>
    <recommendedName>
        <fullName evidence="2">Antitoxin</fullName>
    </recommendedName>
</protein>
<dbReference type="InterPro" id="IPR006442">
    <property type="entry name" value="Antitoxin_Phd/YefM"/>
</dbReference>
<evidence type="ECO:0000313" key="4">
    <source>
        <dbReference type="Proteomes" id="UP000198788"/>
    </source>
</evidence>
<dbReference type="PANTHER" id="PTHR35377:SF8">
    <property type="entry name" value="ANTITOXIN VAPB22"/>
    <property type="match status" value="1"/>
</dbReference>
<comment type="function">
    <text evidence="2">Antitoxin component of a type II toxin-antitoxin (TA) system.</text>
</comment>
<reference evidence="4" key="1">
    <citation type="submission" date="2016-10" db="EMBL/GenBank/DDBJ databases">
        <authorList>
            <person name="Varghese N."/>
            <person name="Submissions S."/>
        </authorList>
    </citation>
    <scope>NUCLEOTIDE SEQUENCE [LARGE SCALE GENOMIC DNA]</scope>
    <source>
        <strain evidence="4">CGMCC 1.10683</strain>
    </source>
</reference>
<dbReference type="SUPFAM" id="SSF143120">
    <property type="entry name" value="YefM-like"/>
    <property type="match status" value="1"/>
</dbReference>
<dbReference type="STRING" id="871741.SAMN05192570_2724"/>
<evidence type="ECO:0000313" key="3">
    <source>
        <dbReference type="EMBL" id="SFS81036.1"/>
    </source>
</evidence>
<name>A0A1I6SVT1_9CAUL</name>
<comment type="similarity">
    <text evidence="1 2">Belongs to the phD/YefM antitoxin family.</text>
</comment>
<dbReference type="OrthoDB" id="9800503at2"/>
<dbReference type="PANTHER" id="PTHR35377">
    <property type="entry name" value="ANTITOXIN VAPB49-RELATED-RELATED"/>
    <property type="match status" value="1"/>
</dbReference>
<evidence type="ECO:0000256" key="1">
    <source>
        <dbReference type="ARBA" id="ARBA00009981"/>
    </source>
</evidence>
<dbReference type="Gene3D" id="3.40.1620.10">
    <property type="entry name" value="YefM-like domain"/>
    <property type="match status" value="1"/>
</dbReference>
<dbReference type="AlphaFoldDB" id="A0A1I6SVT1"/>
<dbReference type="InterPro" id="IPR051416">
    <property type="entry name" value="phD-YefM_TA_antitoxins"/>
</dbReference>
<organism evidence="3 4">
    <name type="scientific">Brevundimonas viscosa</name>
    <dbReference type="NCBI Taxonomy" id="871741"/>
    <lineage>
        <taxon>Bacteria</taxon>
        <taxon>Pseudomonadati</taxon>
        <taxon>Pseudomonadota</taxon>
        <taxon>Alphaproteobacteria</taxon>
        <taxon>Caulobacterales</taxon>
        <taxon>Caulobacteraceae</taxon>
        <taxon>Brevundimonas</taxon>
    </lineage>
</organism>
<accession>A0A1I6SVT1</accession>